<dbReference type="RefSeq" id="WP_089906561.1">
    <property type="nucleotide sequence ID" value="NZ_FOBB01000001.1"/>
</dbReference>
<dbReference type="InterPro" id="IPR007372">
    <property type="entry name" value="Lipid/polyisoprenoid-bd_YceI"/>
</dbReference>
<evidence type="ECO:0000313" key="3">
    <source>
        <dbReference type="Proteomes" id="UP000198984"/>
    </source>
</evidence>
<dbReference type="Gene3D" id="2.40.128.110">
    <property type="entry name" value="Lipid/polyisoprenoid-binding, YceI-like"/>
    <property type="match status" value="1"/>
</dbReference>
<organism evidence="2 3">
    <name type="scientific">Chitinophaga rupis</name>
    <dbReference type="NCBI Taxonomy" id="573321"/>
    <lineage>
        <taxon>Bacteria</taxon>
        <taxon>Pseudomonadati</taxon>
        <taxon>Bacteroidota</taxon>
        <taxon>Chitinophagia</taxon>
        <taxon>Chitinophagales</taxon>
        <taxon>Chitinophagaceae</taxon>
        <taxon>Chitinophaga</taxon>
    </lineage>
</organism>
<dbReference type="PANTHER" id="PTHR34406">
    <property type="entry name" value="PROTEIN YCEI"/>
    <property type="match status" value="1"/>
</dbReference>
<dbReference type="PANTHER" id="PTHR34406:SF1">
    <property type="entry name" value="PROTEIN YCEI"/>
    <property type="match status" value="1"/>
</dbReference>
<dbReference type="Pfam" id="PF04264">
    <property type="entry name" value="YceI"/>
    <property type="match status" value="1"/>
</dbReference>
<dbReference type="EMBL" id="FOBB01000001">
    <property type="protein sequence ID" value="SEK59193.1"/>
    <property type="molecule type" value="Genomic_DNA"/>
</dbReference>
<dbReference type="SUPFAM" id="SSF101874">
    <property type="entry name" value="YceI-like"/>
    <property type="match status" value="1"/>
</dbReference>
<keyword evidence="3" id="KW-1185">Reference proteome</keyword>
<dbReference type="SMART" id="SM00867">
    <property type="entry name" value="YceI"/>
    <property type="match status" value="1"/>
</dbReference>
<evidence type="ECO:0000259" key="1">
    <source>
        <dbReference type="SMART" id="SM00867"/>
    </source>
</evidence>
<evidence type="ECO:0000313" key="2">
    <source>
        <dbReference type="EMBL" id="SEK59193.1"/>
    </source>
</evidence>
<proteinExistence type="predicted"/>
<dbReference type="AlphaFoldDB" id="A0A1H7I9E9"/>
<name>A0A1H7I9E9_9BACT</name>
<dbReference type="OrthoDB" id="951410at2"/>
<reference evidence="2 3" key="1">
    <citation type="submission" date="2016-10" db="EMBL/GenBank/DDBJ databases">
        <authorList>
            <person name="de Groot N.N."/>
        </authorList>
    </citation>
    <scope>NUCLEOTIDE SEQUENCE [LARGE SCALE GENOMIC DNA]</scope>
    <source>
        <strain evidence="2 3">DSM 21039</strain>
    </source>
</reference>
<protein>
    <submittedName>
        <fullName evidence="2">Polyisoprenoid-binding protein YceI</fullName>
    </submittedName>
</protein>
<sequence length="228" mass="24984">MQYAASFASIGVIVILIAYTVQSTVTQVNKLSPFTTGTVQHSNRLFNSSTAVKPTIFLVDKTNSTLTWTARKVSGQHTGNIRISDGTLELDNNQLQRGSFELDTRSITVTDLKDADSNARLTGHLKSDDFFAVEKFPAANFTINSVTPVSGNQHKVTGKLTIKGITHDISFPATVTINGSKLSAKALVKIDRTRYDIKFRSKSFFENLGDKAIYDDFDLDITLLASAQ</sequence>
<feature type="domain" description="Lipid/polyisoprenoid-binding YceI-like" evidence="1">
    <location>
        <begin position="56"/>
        <end position="226"/>
    </location>
</feature>
<dbReference type="InterPro" id="IPR036761">
    <property type="entry name" value="TTHA0802/YceI-like_sf"/>
</dbReference>
<dbReference type="STRING" id="573321.SAMN04488505_101498"/>
<dbReference type="Proteomes" id="UP000198984">
    <property type="component" value="Unassembled WGS sequence"/>
</dbReference>
<accession>A0A1H7I9E9</accession>
<gene>
    <name evidence="2" type="ORF">SAMN04488505_101498</name>
</gene>